<sequence length="1225" mass="142202">MDFLQIILLSFYYLIVKINAEEFVCHINGKKSLNYLSDKFLSFTIDPAILLSGVNIGHSTMQFAKHLSPAYIRLSGPSTEHLQFIQNESLYDSKNPTLHFTPKMWKFLNDWFLKNDLTPIFAISGGKDESESKLNIRTIFPLLELSEQINMRSLWQIKDETFQENLTKYKEELILFKHVLKAFPNGNQNWEITGPHLNHWIGTNSPEELKKTIDDIENITAAVIWTRSNSHVFKPPVKLPIWLEIPKSQNPITFKSAMDWAKDIGDTATLGYEVLFREPRLFEVIAETPIFWLTLFHKKLMGRNLLESKPTQFLNGGISIYCHCFRNQNSFLRRGAITVLAVNEGKLEKTIVFKIPTVSYQHTEVQTYILTSDFENSTSTYLNGEKLHVSMLDNNTIPKPKIRRARTQKSVSMEVPPTSIAFFVIPDARAPICVNNEDDINLIVQEIHADQNIDFMQEIQPDINVRMKESSSSLKDLYLMMERELEDDEEYYNISTKEKHRKSDDWKSILTEKVQKIKSNTDISTKKSSIIEKEDIRKKKDGIERRTNELLQKISDKTKSLRNRMKPNEPDADEAASGTVQSSRNDTEIGNQEGAVSNKRVSRAATAKGGRRGRPRGRSSKSKQIVRTTPAHITQVKGIKYGKKSKRDINMELLEEKANEIKHKYTKKFENERKMYSRKESSKHIVQPKHLYKDEESAEDASLDFRDVLDNIRRNVDQKSSEEQFGNPTNKRGKNTRLKPAYTINTTTKRQKINLGKNIPNSAKKNTKVEDISNDSYLDYLNDDEYADIYDEIDGINSKYFADSEENSHLPIRTSSRIQKQQPLGIQTYTPKRKQDWLNKEIVIQNTENVDEAIKDLETYLNSKHVFYDTEEYGDVDFSLMDYYDDIDYIDSHAPIRYKRDENHGFTEEDIRFYKLLMSSNIRHMRENMKKQKLKGLPNKKEIKPTNLGQRLHSKKPREDVEDLSKHQQLTNEPKRKLPLKINLEQFRPKSNLRLLRSRLAQHKIAEGTQKAQAPNIDAPPQAVRKLETVDEETRQLIRTIKNELRNRRGRSINLKVNKRYADKDGNRLENDLDDTVNAIKEDVNYLIPKIDDTQISLIFPTKDEISFSNFKAGSEVKFKHYKKKMEEEKEHWPTCALHSDLDSTTETLLGNQTSTSMTTDDDYKIGQNLTNNNIGESKIERNGTTHVQKIMTKDESRYIDNFFNSIKNFVNDVHSKVKSYLTYL</sequence>
<feature type="compositionally biased region" description="Basic and acidic residues" evidence="1">
    <location>
        <begin position="957"/>
        <end position="966"/>
    </location>
</feature>
<proteinExistence type="predicted"/>
<evidence type="ECO:0000313" key="3">
    <source>
        <dbReference type="EMBL" id="KAK9747313.1"/>
    </source>
</evidence>
<feature type="signal peptide" evidence="2">
    <location>
        <begin position="1"/>
        <end position="20"/>
    </location>
</feature>
<name>A0AAW1MMB4_POPJA</name>
<feature type="compositionally biased region" description="Polar residues" evidence="1">
    <location>
        <begin position="578"/>
        <end position="590"/>
    </location>
</feature>
<dbReference type="PANTHER" id="PTHR46145:SF4">
    <property type="entry name" value="HEPARANASE"/>
    <property type="match status" value="1"/>
</dbReference>
<gene>
    <name evidence="3" type="ORF">QE152_g5387</name>
</gene>
<dbReference type="EMBL" id="JASPKY010000031">
    <property type="protein sequence ID" value="KAK9747313.1"/>
    <property type="molecule type" value="Genomic_DNA"/>
</dbReference>
<keyword evidence="2" id="KW-0732">Signal</keyword>
<protein>
    <recommendedName>
        <fullName evidence="5">Heparanase</fullName>
    </recommendedName>
</protein>
<dbReference type="AlphaFoldDB" id="A0AAW1MMB4"/>
<evidence type="ECO:0000256" key="2">
    <source>
        <dbReference type="SAM" id="SignalP"/>
    </source>
</evidence>
<feature type="region of interest" description="Disordered" evidence="1">
    <location>
        <begin position="716"/>
        <end position="741"/>
    </location>
</feature>
<feature type="chain" id="PRO_5043587227" description="Heparanase" evidence="2">
    <location>
        <begin position="21"/>
        <end position="1225"/>
    </location>
</feature>
<evidence type="ECO:0000256" key="1">
    <source>
        <dbReference type="SAM" id="MobiDB-lite"/>
    </source>
</evidence>
<reference evidence="3 4" key="1">
    <citation type="journal article" date="2024" name="BMC Genomics">
        <title>De novo assembly and annotation of Popillia japonica's genome with initial clues to its potential as an invasive pest.</title>
        <authorList>
            <person name="Cucini C."/>
            <person name="Boschi S."/>
            <person name="Funari R."/>
            <person name="Cardaioli E."/>
            <person name="Iannotti N."/>
            <person name="Marturano G."/>
            <person name="Paoli F."/>
            <person name="Bruttini M."/>
            <person name="Carapelli A."/>
            <person name="Frati F."/>
            <person name="Nardi F."/>
        </authorList>
    </citation>
    <scope>NUCLEOTIDE SEQUENCE [LARGE SCALE GENOMIC DNA]</scope>
    <source>
        <strain evidence="3">DMR45628</strain>
    </source>
</reference>
<feature type="compositionally biased region" description="Basic and acidic residues" evidence="1">
    <location>
        <begin position="543"/>
        <end position="559"/>
    </location>
</feature>
<organism evidence="3 4">
    <name type="scientific">Popillia japonica</name>
    <name type="common">Japanese beetle</name>
    <dbReference type="NCBI Taxonomy" id="7064"/>
    <lineage>
        <taxon>Eukaryota</taxon>
        <taxon>Metazoa</taxon>
        <taxon>Ecdysozoa</taxon>
        <taxon>Arthropoda</taxon>
        <taxon>Hexapoda</taxon>
        <taxon>Insecta</taxon>
        <taxon>Pterygota</taxon>
        <taxon>Neoptera</taxon>
        <taxon>Endopterygota</taxon>
        <taxon>Coleoptera</taxon>
        <taxon>Polyphaga</taxon>
        <taxon>Scarabaeiformia</taxon>
        <taxon>Scarabaeidae</taxon>
        <taxon>Rutelinae</taxon>
        <taxon>Popillia</taxon>
    </lineage>
</organism>
<dbReference type="GO" id="GO:0005615">
    <property type="term" value="C:extracellular space"/>
    <property type="evidence" value="ECO:0007669"/>
    <property type="project" value="TreeGrafter"/>
</dbReference>
<dbReference type="GO" id="GO:0031012">
    <property type="term" value="C:extracellular matrix"/>
    <property type="evidence" value="ECO:0007669"/>
    <property type="project" value="TreeGrafter"/>
</dbReference>
<accession>A0AAW1MMB4</accession>
<evidence type="ECO:0000313" key="4">
    <source>
        <dbReference type="Proteomes" id="UP001458880"/>
    </source>
</evidence>
<feature type="compositionally biased region" description="Basic residues" evidence="1">
    <location>
        <begin position="609"/>
        <end position="621"/>
    </location>
</feature>
<dbReference type="PANTHER" id="PTHR46145">
    <property type="entry name" value="HEPARANASE"/>
    <property type="match status" value="1"/>
</dbReference>
<dbReference type="Proteomes" id="UP001458880">
    <property type="component" value="Unassembled WGS sequence"/>
</dbReference>
<comment type="caution">
    <text evidence="3">The sequence shown here is derived from an EMBL/GenBank/DDBJ whole genome shotgun (WGS) entry which is preliminary data.</text>
</comment>
<feature type="region of interest" description="Disordered" evidence="1">
    <location>
        <begin position="543"/>
        <end position="634"/>
    </location>
</feature>
<keyword evidence="4" id="KW-1185">Reference proteome</keyword>
<evidence type="ECO:0008006" key="5">
    <source>
        <dbReference type="Google" id="ProtNLM"/>
    </source>
</evidence>
<feature type="region of interest" description="Disordered" evidence="1">
    <location>
        <begin position="937"/>
        <end position="974"/>
    </location>
</feature>